<keyword evidence="2" id="KW-1185">Reference proteome</keyword>
<dbReference type="EMBL" id="RXIC02000025">
    <property type="protein sequence ID" value="KAB1206108.1"/>
    <property type="molecule type" value="Genomic_DNA"/>
</dbReference>
<sequence>MILEGRSSEGWKAFVMTYEEVISAVGELRWRKKGPVDSMVRKRISFVDMAKNGLPEKTTMRKEEIRKAAADVGGMQMLESVGVPLEPNANNVGGLVIPESYDCSGVSDLAAGFDGVVWEHLMKLKAKVDGLIGLVKNRKVAFPPSVGPKMDLRCKVCGFKMVAEDIVGEAMCPPLRGKEDCHLNLSSLDWVLEMVSFFKDMVGLSCNGHESELMALFATLEKDRGNNGLVTSSKSGGKFLRELKGFKSSINYDGKQYVSRKSCKGRRVSIKSL</sequence>
<name>A0A6A1V278_9ROSI</name>
<dbReference type="Proteomes" id="UP000516437">
    <property type="component" value="Chromosome 7"/>
</dbReference>
<organism evidence="1 2">
    <name type="scientific">Morella rubra</name>
    <name type="common">Chinese bayberry</name>
    <dbReference type="NCBI Taxonomy" id="262757"/>
    <lineage>
        <taxon>Eukaryota</taxon>
        <taxon>Viridiplantae</taxon>
        <taxon>Streptophyta</taxon>
        <taxon>Embryophyta</taxon>
        <taxon>Tracheophyta</taxon>
        <taxon>Spermatophyta</taxon>
        <taxon>Magnoliopsida</taxon>
        <taxon>eudicotyledons</taxon>
        <taxon>Gunneridae</taxon>
        <taxon>Pentapetalae</taxon>
        <taxon>rosids</taxon>
        <taxon>fabids</taxon>
        <taxon>Fagales</taxon>
        <taxon>Myricaceae</taxon>
        <taxon>Morella</taxon>
    </lineage>
</organism>
<reference evidence="1 2" key="1">
    <citation type="journal article" date="2019" name="Plant Biotechnol. J.">
        <title>The red bayberry genome and genetic basis of sex determination.</title>
        <authorList>
            <person name="Jia H.M."/>
            <person name="Jia H.J."/>
            <person name="Cai Q.L."/>
            <person name="Wang Y."/>
            <person name="Zhao H.B."/>
            <person name="Yang W.F."/>
            <person name="Wang G.Y."/>
            <person name="Li Y.H."/>
            <person name="Zhan D.L."/>
            <person name="Shen Y.T."/>
            <person name="Niu Q.F."/>
            <person name="Chang L."/>
            <person name="Qiu J."/>
            <person name="Zhao L."/>
            <person name="Xie H.B."/>
            <person name="Fu W.Y."/>
            <person name="Jin J."/>
            <person name="Li X.W."/>
            <person name="Jiao Y."/>
            <person name="Zhou C.C."/>
            <person name="Tu T."/>
            <person name="Chai C.Y."/>
            <person name="Gao J.L."/>
            <person name="Fan L.J."/>
            <person name="van de Weg E."/>
            <person name="Wang J.Y."/>
            <person name="Gao Z.S."/>
        </authorList>
    </citation>
    <scope>NUCLEOTIDE SEQUENCE [LARGE SCALE GENOMIC DNA]</scope>
    <source>
        <tissue evidence="1">Leaves</tissue>
    </source>
</reference>
<gene>
    <name evidence="1" type="ORF">CJ030_MR7G011661</name>
</gene>
<evidence type="ECO:0000313" key="1">
    <source>
        <dbReference type="EMBL" id="KAB1206108.1"/>
    </source>
</evidence>
<dbReference type="AlphaFoldDB" id="A0A6A1V278"/>
<proteinExistence type="predicted"/>
<accession>A0A6A1V278</accession>
<evidence type="ECO:0000313" key="2">
    <source>
        <dbReference type="Proteomes" id="UP000516437"/>
    </source>
</evidence>
<comment type="caution">
    <text evidence="1">The sequence shown here is derived from an EMBL/GenBank/DDBJ whole genome shotgun (WGS) entry which is preliminary data.</text>
</comment>
<dbReference type="OrthoDB" id="1752133at2759"/>
<protein>
    <submittedName>
        <fullName evidence="1">Uncharacterized protein</fullName>
    </submittedName>
</protein>